<feature type="compositionally biased region" description="Basic and acidic residues" evidence="1">
    <location>
        <begin position="463"/>
        <end position="501"/>
    </location>
</feature>
<feature type="region of interest" description="Disordered" evidence="1">
    <location>
        <begin position="318"/>
        <end position="508"/>
    </location>
</feature>
<comment type="caution">
    <text evidence="2">The sequence shown here is derived from an EMBL/GenBank/DDBJ whole genome shotgun (WGS) entry which is preliminary data.</text>
</comment>
<reference evidence="2" key="1">
    <citation type="submission" date="2020-05" db="EMBL/GenBank/DDBJ databases">
        <title>Phylogenomic resolution of chytrid fungi.</title>
        <authorList>
            <person name="Stajich J.E."/>
            <person name="Amses K."/>
            <person name="Simmons R."/>
            <person name="Seto K."/>
            <person name="Myers J."/>
            <person name="Bonds A."/>
            <person name="Quandt C.A."/>
            <person name="Barry K."/>
            <person name="Liu P."/>
            <person name="Grigoriev I."/>
            <person name="Longcore J.E."/>
            <person name="James T.Y."/>
        </authorList>
    </citation>
    <scope>NUCLEOTIDE SEQUENCE</scope>
    <source>
        <strain evidence="2">PLAUS21</strain>
    </source>
</reference>
<name>A0AAD5UGX8_9FUNG</name>
<feature type="compositionally biased region" description="Basic and acidic residues" evidence="1">
    <location>
        <begin position="360"/>
        <end position="378"/>
    </location>
</feature>
<dbReference type="AlphaFoldDB" id="A0AAD5UGX8"/>
<feature type="compositionally biased region" description="Basic and acidic residues" evidence="1">
    <location>
        <begin position="328"/>
        <end position="339"/>
    </location>
</feature>
<feature type="compositionally biased region" description="Polar residues" evidence="1">
    <location>
        <begin position="443"/>
        <end position="455"/>
    </location>
</feature>
<evidence type="ECO:0000313" key="2">
    <source>
        <dbReference type="EMBL" id="KAJ3257875.1"/>
    </source>
</evidence>
<gene>
    <name evidence="2" type="ORF">HK103_004166</name>
</gene>
<evidence type="ECO:0000313" key="3">
    <source>
        <dbReference type="Proteomes" id="UP001210925"/>
    </source>
</evidence>
<dbReference type="EMBL" id="JADGKB010000033">
    <property type="protein sequence ID" value="KAJ3257875.1"/>
    <property type="molecule type" value="Genomic_DNA"/>
</dbReference>
<dbReference type="Proteomes" id="UP001210925">
    <property type="component" value="Unassembled WGS sequence"/>
</dbReference>
<accession>A0AAD5UGX8</accession>
<organism evidence="2 3">
    <name type="scientific">Boothiomyces macroporosus</name>
    <dbReference type="NCBI Taxonomy" id="261099"/>
    <lineage>
        <taxon>Eukaryota</taxon>
        <taxon>Fungi</taxon>
        <taxon>Fungi incertae sedis</taxon>
        <taxon>Chytridiomycota</taxon>
        <taxon>Chytridiomycota incertae sedis</taxon>
        <taxon>Chytridiomycetes</taxon>
        <taxon>Rhizophydiales</taxon>
        <taxon>Terramycetaceae</taxon>
        <taxon>Boothiomyces</taxon>
    </lineage>
</organism>
<feature type="compositionally biased region" description="Low complexity" evidence="1">
    <location>
        <begin position="403"/>
        <end position="419"/>
    </location>
</feature>
<evidence type="ECO:0000256" key="1">
    <source>
        <dbReference type="SAM" id="MobiDB-lite"/>
    </source>
</evidence>
<proteinExistence type="predicted"/>
<sequence length="508" mass="56926">MFGRSEEKKKLDQQALSVANLTDIEETVPGEHTTCFNFEIYTKLGWIAWKEREASLYVIFERAFGATRCELKISDSLDVFAMEIEIPNDQIEKFTKLFKGKTLTAEIDKIHGIEPSICSWTDCRFGNLRKTHGSTLAHTNGNIRLTKEKSSAENIRKRLEGLENVSISRQKEVDAMKEMYINITKDISKKFDDLCHKIDMKVYNSCGSKFDSMESKIMKLLHEELTLLAMPYGFKHPPDGVHKRETGLHAVIDALHYQGDVIPDCEVSLSVPQGLSKEDSINGTRGSLYSNSQYLSSHSIHPKVKSPEGENFVQPAKVTKRGKTFSESSKKASFDKSEQELTNSPGRDRRVTIHNPVTIDKSKMDREITSRDNGEETQGRAIKPTNISITGSKDNIELDRPSALKAKPSSPGSPSVGRRVTIEKKTSFKDTPIIIPKEAAPIDSSQESLSDSNQMIKGATKLHSPDLSRKLSDTKPPSKTEQAKESATDKLPELPKQHADNEDYTFSF</sequence>
<protein>
    <submittedName>
        <fullName evidence="2">Uncharacterized protein</fullName>
    </submittedName>
</protein>
<keyword evidence="3" id="KW-1185">Reference proteome</keyword>